<keyword evidence="2" id="KW-0472">Membrane</keyword>
<feature type="transmembrane region" description="Helical" evidence="2">
    <location>
        <begin position="49"/>
        <end position="77"/>
    </location>
</feature>
<feature type="transmembrane region" description="Helical" evidence="2">
    <location>
        <begin position="6"/>
        <end position="28"/>
    </location>
</feature>
<evidence type="ECO:0000256" key="2">
    <source>
        <dbReference type="SAM" id="Phobius"/>
    </source>
</evidence>
<dbReference type="RefSeq" id="WP_312031055.1">
    <property type="nucleotide sequence ID" value="NZ_CP051151.1"/>
</dbReference>
<sequence length="105" mass="11705">MTIVLDIIIILFLIAGLFFFFVGVVGLLRMPNVFTRMHATTKCDTMGAGLVFAALIMWQGFSFISANILLILIFVWITNPTAAHAIAKTAYKRMEAEIDFDEDGE</sequence>
<dbReference type="InterPro" id="IPR005133">
    <property type="entry name" value="PhaG_MnhG_YufB"/>
</dbReference>
<keyword evidence="2" id="KW-0812">Transmembrane</keyword>
<comment type="similarity">
    <text evidence="1">Belongs to the CPA3 antiporters (TC 2.A.63) subunit G family.</text>
</comment>
<evidence type="ECO:0000313" key="4">
    <source>
        <dbReference type="Proteomes" id="UP000512167"/>
    </source>
</evidence>
<organism evidence="3 4">
    <name type="scientific">Hujiaoplasma nucleasis</name>
    <dbReference type="NCBI Taxonomy" id="2725268"/>
    <lineage>
        <taxon>Bacteria</taxon>
        <taxon>Bacillati</taxon>
        <taxon>Mycoplasmatota</taxon>
        <taxon>Mollicutes</taxon>
        <taxon>Candidatus Izemoplasmatales</taxon>
        <taxon>Hujiaoplasmataceae</taxon>
        <taxon>Hujiaoplasma</taxon>
    </lineage>
</organism>
<protein>
    <submittedName>
        <fullName evidence="3">Monovalent cation/H(+) antiporter subunit G</fullName>
    </submittedName>
</protein>
<proteinExistence type="inferred from homology"/>
<gene>
    <name evidence="3" type="ORF">HF295_04855</name>
</gene>
<dbReference type="GO" id="GO:0015385">
    <property type="term" value="F:sodium:proton antiporter activity"/>
    <property type="evidence" value="ECO:0007669"/>
    <property type="project" value="TreeGrafter"/>
</dbReference>
<keyword evidence="4" id="KW-1185">Reference proteome</keyword>
<dbReference type="Proteomes" id="UP000512167">
    <property type="component" value="Chromosome"/>
</dbReference>
<dbReference type="AlphaFoldDB" id="A0A7L6N4M5"/>
<accession>A0A7L6N4M5</accession>
<reference evidence="3 4" key="1">
    <citation type="submission" date="2020-04" db="EMBL/GenBank/DDBJ databases">
        <authorList>
            <person name="Zheng R.K."/>
            <person name="Sun C.M."/>
        </authorList>
    </citation>
    <scope>NUCLEOTIDE SEQUENCE [LARGE SCALE GENOMIC DNA]</scope>
    <source>
        <strain evidence="4">zrk29</strain>
    </source>
</reference>
<dbReference type="NCBIfam" id="TIGR01300">
    <property type="entry name" value="CPA3_mnhG_phaG"/>
    <property type="match status" value="1"/>
</dbReference>
<dbReference type="PANTHER" id="PTHR34703">
    <property type="entry name" value="ANTIPORTER SUBUNIT MNHG2-RELATED"/>
    <property type="match status" value="1"/>
</dbReference>
<dbReference type="PANTHER" id="PTHR34703:SF1">
    <property type="entry name" value="ANTIPORTER SUBUNIT MNHG2-RELATED"/>
    <property type="match status" value="1"/>
</dbReference>
<dbReference type="KEGG" id="tbk:HF295_04855"/>
<dbReference type="EMBL" id="CP051151">
    <property type="protein sequence ID" value="QLY40227.1"/>
    <property type="molecule type" value="Genomic_DNA"/>
</dbReference>
<evidence type="ECO:0000313" key="3">
    <source>
        <dbReference type="EMBL" id="QLY40227.1"/>
    </source>
</evidence>
<dbReference type="Pfam" id="PF03334">
    <property type="entry name" value="PhaG_MnhG_YufB"/>
    <property type="match status" value="1"/>
</dbReference>
<keyword evidence="2" id="KW-1133">Transmembrane helix</keyword>
<name>A0A7L6N4M5_9MOLU</name>
<evidence type="ECO:0000256" key="1">
    <source>
        <dbReference type="ARBA" id="ARBA00008404"/>
    </source>
</evidence>